<dbReference type="RefSeq" id="WP_092699028.1">
    <property type="nucleotide sequence ID" value="NZ_FNFC01000002.1"/>
</dbReference>
<dbReference type="EMBL" id="FNFC01000002">
    <property type="protein sequence ID" value="SDJ31299.1"/>
    <property type="molecule type" value="Genomic_DNA"/>
</dbReference>
<evidence type="ECO:0000313" key="2">
    <source>
        <dbReference type="EMBL" id="SDJ31299.1"/>
    </source>
</evidence>
<reference evidence="2 3" key="1">
    <citation type="submission" date="2016-10" db="EMBL/GenBank/DDBJ databases">
        <authorList>
            <person name="de Groot N.N."/>
        </authorList>
    </citation>
    <scope>NUCLEOTIDE SEQUENCE [LARGE SCALE GENOMIC DNA]</scope>
    <source>
        <strain evidence="2 3">IBRC-M10015</strain>
    </source>
</reference>
<keyword evidence="3" id="KW-1185">Reference proteome</keyword>
<evidence type="ECO:0000256" key="1">
    <source>
        <dbReference type="SAM" id="Phobius"/>
    </source>
</evidence>
<sequence>MPSLPTLLRVSAVVSVLAGLAHLVVPNRLLELARWSYDRVLAVQFQPRTGATRRVRLVGLVMVVLAPVLARLAAWLE</sequence>
<accession>A0A1G8SPX7</accession>
<proteinExistence type="predicted"/>
<feature type="transmembrane region" description="Helical" evidence="1">
    <location>
        <begin position="57"/>
        <end position="76"/>
    </location>
</feature>
<gene>
    <name evidence="2" type="ORF">SAMN05216226_10289</name>
</gene>
<keyword evidence="1" id="KW-1133">Transmembrane helix</keyword>
<dbReference type="Proteomes" id="UP000198856">
    <property type="component" value="Unassembled WGS sequence"/>
</dbReference>
<organism evidence="2 3">
    <name type="scientific">Halovenus aranensis</name>
    <dbReference type="NCBI Taxonomy" id="890420"/>
    <lineage>
        <taxon>Archaea</taxon>
        <taxon>Methanobacteriati</taxon>
        <taxon>Methanobacteriota</taxon>
        <taxon>Stenosarchaea group</taxon>
        <taxon>Halobacteria</taxon>
        <taxon>Halobacteriales</taxon>
        <taxon>Haloarculaceae</taxon>
        <taxon>Halovenus</taxon>
    </lineage>
</organism>
<dbReference type="AlphaFoldDB" id="A0A1G8SPX7"/>
<dbReference type="STRING" id="890420.SAMN05216226_10289"/>
<protein>
    <submittedName>
        <fullName evidence="2">Uncharacterized protein</fullName>
    </submittedName>
</protein>
<keyword evidence="1" id="KW-0812">Transmembrane</keyword>
<keyword evidence="1" id="KW-0472">Membrane</keyword>
<feature type="transmembrane region" description="Helical" evidence="1">
    <location>
        <begin position="6"/>
        <end position="25"/>
    </location>
</feature>
<evidence type="ECO:0000313" key="3">
    <source>
        <dbReference type="Proteomes" id="UP000198856"/>
    </source>
</evidence>
<name>A0A1G8SPX7_9EURY</name>